<name>A0A103XC06_CYNCS</name>
<evidence type="ECO:0000313" key="2">
    <source>
        <dbReference type="Proteomes" id="UP000243975"/>
    </source>
</evidence>
<dbReference type="EMBL" id="LEKV01005699">
    <property type="protein sequence ID" value="KVH87930.1"/>
    <property type="molecule type" value="Genomic_DNA"/>
</dbReference>
<dbReference type="AlphaFoldDB" id="A0A103XC06"/>
<proteinExistence type="predicted"/>
<organism evidence="1 2">
    <name type="scientific">Cynara cardunculus var. scolymus</name>
    <name type="common">Globe artichoke</name>
    <name type="synonym">Cynara scolymus</name>
    <dbReference type="NCBI Taxonomy" id="59895"/>
    <lineage>
        <taxon>Eukaryota</taxon>
        <taxon>Viridiplantae</taxon>
        <taxon>Streptophyta</taxon>
        <taxon>Embryophyta</taxon>
        <taxon>Tracheophyta</taxon>
        <taxon>Spermatophyta</taxon>
        <taxon>Magnoliopsida</taxon>
        <taxon>eudicotyledons</taxon>
        <taxon>Gunneridae</taxon>
        <taxon>Pentapetalae</taxon>
        <taxon>asterids</taxon>
        <taxon>campanulids</taxon>
        <taxon>Asterales</taxon>
        <taxon>Asteraceae</taxon>
        <taxon>Carduoideae</taxon>
        <taxon>Cardueae</taxon>
        <taxon>Carduinae</taxon>
        <taxon>Cynara</taxon>
    </lineage>
</organism>
<dbReference type="Proteomes" id="UP000243975">
    <property type="component" value="Unassembled WGS sequence"/>
</dbReference>
<comment type="caution">
    <text evidence="1">The sequence shown here is derived from an EMBL/GenBank/DDBJ whole genome shotgun (WGS) entry which is preliminary data.</text>
</comment>
<sequence>MQLRGPLVGPDRWWYHTLLKGTVHETLASYDSIPKSGPPFSLTNGSSNQLVLPFYFSVAFACFQVQALAVEASRQKRTSGPGRSQKSIALAEPYLAGAEATATQIKNESRNKTLALERVQRHSGPTTIQVMSDSEAKLDRLFYVVAAPIVGQRTYRDAYGPIYDVSIADVRQASHMDWPGSSSANETSISKPSEYLFDRRLYLYVEFTSDRSRPVSLSFLRRLPTHEIIQCQLLDTHARS</sequence>
<dbReference type="Gramene" id="KVH87930">
    <property type="protein sequence ID" value="KVH87930"/>
    <property type="gene ID" value="Ccrd_024755"/>
</dbReference>
<reference evidence="1 2" key="1">
    <citation type="journal article" date="2016" name="Sci. Rep.">
        <title>The genome sequence of the outbreeding globe artichoke constructed de novo incorporating a phase-aware low-pass sequencing strategy of F1 progeny.</title>
        <authorList>
            <person name="Scaglione D."/>
            <person name="Reyes-Chin-Wo S."/>
            <person name="Acquadro A."/>
            <person name="Froenicke L."/>
            <person name="Portis E."/>
            <person name="Beitel C."/>
            <person name="Tirone M."/>
            <person name="Mauro R."/>
            <person name="Lo Monaco A."/>
            <person name="Mauromicale G."/>
            <person name="Faccioli P."/>
            <person name="Cattivelli L."/>
            <person name="Rieseberg L."/>
            <person name="Michelmore R."/>
            <person name="Lanteri S."/>
        </authorList>
    </citation>
    <scope>NUCLEOTIDE SEQUENCE [LARGE SCALE GENOMIC DNA]</scope>
    <source>
        <strain evidence="1">2C</strain>
    </source>
</reference>
<evidence type="ECO:0000313" key="1">
    <source>
        <dbReference type="EMBL" id="KVH87930.1"/>
    </source>
</evidence>
<protein>
    <submittedName>
        <fullName evidence="1">Uncharacterized protein</fullName>
    </submittedName>
</protein>
<keyword evidence="2" id="KW-1185">Reference proteome</keyword>
<accession>A0A103XC06</accession>
<gene>
    <name evidence="1" type="ORF">Ccrd_024755</name>
</gene>